<dbReference type="Proteomes" id="UP000617402">
    <property type="component" value="Unassembled WGS sequence"/>
</dbReference>
<gene>
    <name evidence="2" type="ORF">H1S01_06155</name>
</gene>
<feature type="transmembrane region" description="Helical" evidence="1">
    <location>
        <begin position="64"/>
        <end position="84"/>
    </location>
</feature>
<protein>
    <submittedName>
        <fullName evidence="2">Pro-sigmaK processing inhibitor BofA family protein</fullName>
    </submittedName>
</protein>
<feature type="transmembrane region" description="Helical" evidence="1">
    <location>
        <begin position="6"/>
        <end position="26"/>
    </location>
</feature>
<reference evidence="2 3" key="1">
    <citation type="submission" date="2020-07" db="EMBL/GenBank/DDBJ databases">
        <title>Draft whole-genome sequence of Heliobacterium chlorum DSM 3682, type strain.</title>
        <authorList>
            <person name="Kyndt J.A."/>
            <person name="Meyer T.E."/>
            <person name="Imhoff J.F."/>
        </authorList>
    </citation>
    <scope>NUCLEOTIDE SEQUENCE [LARGE SCALE GENOMIC DNA]</scope>
    <source>
        <strain evidence="2 3">DSM 3682</strain>
    </source>
</reference>
<dbReference type="NCBIfam" id="TIGR02862">
    <property type="entry name" value="spore_BofA"/>
    <property type="match status" value="1"/>
</dbReference>
<organism evidence="2 3">
    <name type="scientific">Heliobacterium chlorum</name>
    <dbReference type="NCBI Taxonomy" id="2698"/>
    <lineage>
        <taxon>Bacteria</taxon>
        <taxon>Bacillati</taxon>
        <taxon>Bacillota</taxon>
        <taxon>Clostridia</taxon>
        <taxon>Eubacteriales</taxon>
        <taxon>Heliobacteriaceae</taxon>
        <taxon>Heliobacterium</taxon>
    </lineage>
</organism>
<dbReference type="InterPro" id="IPR010001">
    <property type="entry name" value="BofA"/>
</dbReference>
<dbReference type="RefSeq" id="WP_188039227.1">
    <property type="nucleotide sequence ID" value="NZ_JACVHF010000004.1"/>
</dbReference>
<evidence type="ECO:0000313" key="3">
    <source>
        <dbReference type="Proteomes" id="UP000617402"/>
    </source>
</evidence>
<evidence type="ECO:0000256" key="1">
    <source>
        <dbReference type="SAM" id="Phobius"/>
    </source>
</evidence>
<keyword evidence="3" id="KW-1185">Reference proteome</keyword>
<keyword evidence="1" id="KW-0812">Transmembrane</keyword>
<comment type="caution">
    <text evidence="2">The sequence shown here is derived from an EMBL/GenBank/DDBJ whole genome shotgun (WGS) entry which is preliminary data.</text>
</comment>
<sequence length="89" mass="9627">MDISAQQLTLIGLAALLLMVAGHLFWRPMRWVFTIAFNSLLGILMLGGTNLVGGYFGFTLPVNLASALIAGFLGVPGMILLIMLKYLMI</sequence>
<name>A0ABR7SZW9_HELCL</name>
<proteinExistence type="predicted"/>
<accession>A0ABR7SZW9</accession>
<keyword evidence="1" id="KW-0472">Membrane</keyword>
<evidence type="ECO:0000313" key="2">
    <source>
        <dbReference type="EMBL" id="MBC9784093.1"/>
    </source>
</evidence>
<dbReference type="EMBL" id="JACVHF010000004">
    <property type="protein sequence ID" value="MBC9784093.1"/>
    <property type="molecule type" value="Genomic_DNA"/>
</dbReference>
<keyword evidence="1" id="KW-1133">Transmembrane helix</keyword>
<feature type="transmembrane region" description="Helical" evidence="1">
    <location>
        <begin position="33"/>
        <end position="58"/>
    </location>
</feature>
<dbReference type="Pfam" id="PF07441">
    <property type="entry name" value="BofA"/>
    <property type="match status" value="1"/>
</dbReference>